<dbReference type="PROSITE" id="PS00139">
    <property type="entry name" value="THIOL_PROTEASE_CYS"/>
    <property type="match status" value="1"/>
</dbReference>
<feature type="region of interest" description="Disordered" evidence="2">
    <location>
        <begin position="84"/>
        <end position="103"/>
    </location>
</feature>
<dbReference type="InterPro" id="IPR038765">
    <property type="entry name" value="Papain-like_cys_pep_sf"/>
</dbReference>
<evidence type="ECO:0000259" key="3">
    <source>
        <dbReference type="SMART" id="SM00645"/>
    </source>
</evidence>
<dbReference type="EMBL" id="VGIY01000227">
    <property type="protein sequence ID" value="MBM3317961.1"/>
    <property type="molecule type" value="Genomic_DNA"/>
</dbReference>
<dbReference type="GO" id="GO:0006508">
    <property type="term" value="P:proteolysis"/>
    <property type="evidence" value="ECO:0007669"/>
    <property type="project" value="InterPro"/>
</dbReference>
<comment type="similarity">
    <text evidence="1">Belongs to the peptidase C1 family.</text>
</comment>
<dbReference type="InterPro" id="IPR000169">
    <property type="entry name" value="Pept_cys_AS"/>
</dbReference>
<accession>A0A937X951</accession>
<evidence type="ECO:0000256" key="1">
    <source>
        <dbReference type="ARBA" id="ARBA00008455"/>
    </source>
</evidence>
<sequence length="707" mass="75826">MPLLLCVLLLILIALPADQWRRPAPEPVYTASGERVPAANLARMEEVRRTIAARGQRWQAGVTEVAHLTAEQFELMLGALPPEGETPPPALLEAAPSPPGRSAGLPTRWDWRDEGGTTPARHQGSCGSCWAFAAGGALEGTLLAYEGLELDLSEQHVLDCNAENYGCSGGWMTAAYRLWRDRGAFLESQIAYAGDDARPCNESGFTPSASVTAWSPVAYSREALQRQVLVRPIAVAMHVYPDFQFYQGGVYEHAGSDPVNHAVLLVGWDDDLSAWIIKNSWGAGWGEQGFAWVRYDCCRLGSYAHAVTAPVARTLRLHHDPMTDTLAAGPYPLLLRATSLLGRLGVAQAVLHLDLGAGFDPLPLERLSGDAHAGLFSGELPATEIGARVRYFLSVTDAQGETATLPAEGEEAPFAYRVLRRVYAEDFAAPGGWQTGIAGDTATAGWWEWGVPQAAYGTSGLLAQPGSAHTPGGSCYVTGLSAPGNDVDGGVTTLQSPRIDLRGLEDATLRGWYWFTNHTGSWPWEDRFAVLGSADDGAHWVTLLTVEYGASAWRAFSVPLHEHLPLTESMRLRFVAADTLHDSTVEALIDDLEILTGTRGETSVDGGPAPPPPGWEGGFALGLGPNPARETAWLSFTLPAPAPVEALVLDASGRLVRRLWSGDLPAGPHQLDWDGRDDAGAPARSGRYWARVATPAAAAARPILLLR</sequence>
<dbReference type="InterPro" id="IPR025965">
    <property type="entry name" value="FlgD/Vpr_Ig-like"/>
</dbReference>
<dbReference type="PANTHER" id="PTHR12411">
    <property type="entry name" value="CYSTEINE PROTEASE FAMILY C1-RELATED"/>
    <property type="match status" value="1"/>
</dbReference>
<reference evidence="4" key="1">
    <citation type="submission" date="2019-03" db="EMBL/GenBank/DDBJ databases">
        <title>Lake Tanganyika Metagenome-Assembled Genomes (MAGs).</title>
        <authorList>
            <person name="Tran P."/>
        </authorList>
    </citation>
    <scope>NUCLEOTIDE SEQUENCE</scope>
    <source>
        <strain evidence="4">M_DeepCast_400m_m2_100</strain>
    </source>
</reference>
<comment type="caution">
    <text evidence="4">The sequence shown here is derived from an EMBL/GenBank/DDBJ whole genome shotgun (WGS) entry which is preliminary data.</text>
</comment>
<protein>
    <recommendedName>
        <fullName evidence="3">Peptidase C1A papain C-terminal domain-containing protein</fullName>
    </recommendedName>
</protein>
<dbReference type="InterPro" id="IPR039417">
    <property type="entry name" value="Peptidase_C1A_papain-like"/>
</dbReference>
<dbReference type="PROSITE" id="PS00639">
    <property type="entry name" value="THIOL_PROTEASE_HIS"/>
    <property type="match status" value="1"/>
</dbReference>
<dbReference type="Gene3D" id="2.60.40.4070">
    <property type="match status" value="1"/>
</dbReference>
<proteinExistence type="inferred from homology"/>
<dbReference type="InterPro" id="IPR025660">
    <property type="entry name" value="Pept_his_AS"/>
</dbReference>
<evidence type="ECO:0000313" key="5">
    <source>
        <dbReference type="Proteomes" id="UP000748308"/>
    </source>
</evidence>
<dbReference type="CDD" id="cd02248">
    <property type="entry name" value="Peptidase_C1A"/>
    <property type="match status" value="1"/>
</dbReference>
<dbReference type="Pfam" id="PF00112">
    <property type="entry name" value="Peptidase_C1"/>
    <property type="match status" value="1"/>
</dbReference>
<evidence type="ECO:0000313" key="4">
    <source>
        <dbReference type="EMBL" id="MBM3317961.1"/>
    </source>
</evidence>
<dbReference type="PRINTS" id="PR00705">
    <property type="entry name" value="PAPAIN"/>
</dbReference>
<dbReference type="SMART" id="SM00645">
    <property type="entry name" value="Pept_C1"/>
    <property type="match status" value="1"/>
</dbReference>
<dbReference type="InterPro" id="IPR013128">
    <property type="entry name" value="Peptidase_C1A"/>
</dbReference>
<dbReference type="Pfam" id="PF13860">
    <property type="entry name" value="FlgD_ig"/>
    <property type="match status" value="1"/>
</dbReference>
<evidence type="ECO:0000256" key="2">
    <source>
        <dbReference type="SAM" id="MobiDB-lite"/>
    </source>
</evidence>
<gene>
    <name evidence="4" type="ORF">FJY75_08910</name>
</gene>
<dbReference type="AlphaFoldDB" id="A0A937X951"/>
<organism evidence="4 5">
    <name type="scientific">Eiseniibacteriota bacterium</name>
    <dbReference type="NCBI Taxonomy" id="2212470"/>
    <lineage>
        <taxon>Bacteria</taxon>
        <taxon>Candidatus Eiseniibacteriota</taxon>
    </lineage>
</organism>
<dbReference type="GO" id="GO:0008234">
    <property type="term" value="F:cysteine-type peptidase activity"/>
    <property type="evidence" value="ECO:0007669"/>
    <property type="project" value="InterPro"/>
</dbReference>
<name>A0A937X951_UNCEI</name>
<dbReference type="Proteomes" id="UP000748308">
    <property type="component" value="Unassembled WGS sequence"/>
</dbReference>
<dbReference type="SUPFAM" id="SSF54001">
    <property type="entry name" value="Cysteine proteinases"/>
    <property type="match status" value="1"/>
</dbReference>
<feature type="domain" description="Peptidase C1A papain C-terminal" evidence="3">
    <location>
        <begin position="105"/>
        <end position="308"/>
    </location>
</feature>
<dbReference type="Gene3D" id="3.90.70.10">
    <property type="entry name" value="Cysteine proteinases"/>
    <property type="match status" value="1"/>
</dbReference>
<dbReference type="InterPro" id="IPR000668">
    <property type="entry name" value="Peptidase_C1A_C"/>
</dbReference>